<keyword evidence="2" id="KW-1185">Reference proteome</keyword>
<dbReference type="Proteomes" id="UP000291116">
    <property type="component" value="Unassembled WGS sequence"/>
</dbReference>
<name>A0A448ZHP7_9STRA</name>
<organism evidence="1 2">
    <name type="scientific">Pseudo-nitzschia multistriata</name>
    <dbReference type="NCBI Taxonomy" id="183589"/>
    <lineage>
        <taxon>Eukaryota</taxon>
        <taxon>Sar</taxon>
        <taxon>Stramenopiles</taxon>
        <taxon>Ochrophyta</taxon>
        <taxon>Bacillariophyta</taxon>
        <taxon>Bacillariophyceae</taxon>
        <taxon>Bacillariophycidae</taxon>
        <taxon>Bacillariales</taxon>
        <taxon>Bacillariaceae</taxon>
        <taxon>Pseudo-nitzschia</taxon>
    </lineage>
</organism>
<sequence length="303" mass="33268">MLPLRVPFVLLFLLLLLLLLLCLEFALQIVVVIVVFHVESGIEIFRSGNPETSLVHDHLDDVEVGLRLDFLDGVFEFLLQGVELFLDFLDFGVEFLLRLKGLLGNVLGERLELLVRFAVDGLNDGLFLIRAGLQLVDTADGFGDVLCGKLLEVVVAAHARVLLEGVDVSPFQGWEALWVKLDWIGLDWIGSQTGFNARTSKGSVGKAHHETKNVDKQKKRVSDCSAKTTQRENRTDILGAHKALSKGSAAIRRSIDRSASQIWSFLSSVQSTLPTRATSWPAKSASTFAQSAAMALQCPHHGA</sequence>
<reference evidence="1 2" key="1">
    <citation type="submission" date="2019-01" db="EMBL/GenBank/DDBJ databases">
        <authorList>
            <person name="Ferrante I. M."/>
        </authorList>
    </citation>
    <scope>NUCLEOTIDE SEQUENCE [LARGE SCALE GENOMIC DNA]</scope>
    <source>
        <strain evidence="1 2">B856</strain>
    </source>
</reference>
<dbReference type="AlphaFoldDB" id="A0A448ZHP7"/>
<protein>
    <submittedName>
        <fullName evidence="1">Uncharacterized protein</fullName>
    </submittedName>
</protein>
<gene>
    <name evidence="1" type="ORF">PSNMU_V1.4_AUG-EV-PASAV3_0084350</name>
</gene>
<evidence type="ECO:0000313" key="2">
    <source>
        <dbReference type="Proteomes" id="UP000291116"/>
    </source>
</evidence>
<accession>A0A448ZHP7</accession>
<dbReference type="EMBL" id="CAACVS010000355">
    <property type="protein sequence ID" value="VEU41506.1"/>
    <property type="molecule type" value="Genomic_DNA"/>
</dbReference>
<evidence type="ECO:0000313" key="1">
    <source>
        <dbReference type="EMBL" id="VEU41506.1"/>
    </source>
</evidence>
<proteinExistence type="predicted"/>